<gene>
    <name evidence="3" type="ORF">A8926_6241</name>
</gene>
<evidence type="ECO:0000259" key="2">
    <source>
        <dbReference type="SMART" id="SM00331"/>
    </source>
</evidence>
<dbReference type="Proteomes" id="UP000233786">
    <property type="component" value="Unassembled WGS sequence"/>
</dbReference>
<dbReference type="GO" id="GO:0016791">
    <property type="term" value="F:phosphatase activity"/>
    <property type="evidence" value="ECO:0007669"/>
    <property type="project" value="TreeGrafter"/>
</dbReference>
<dbReference type="SUPFAM" id="SSF81606">
    <property type="entry name" value="PP2C-like"/>
    <property type="match status" value="1"/>
</dbReference>
<comment type="caution">
    <text evidence="3">The sequence shown here is derived from an EMBL/GenBank/DDBJ whole genome shotgun (WGS) entry which is preliminary data.</text>
</comment>
<protein>
    <submittedName>
        <fullName evidence="3">Serine phosphatase RsbU (Regulator of sigma subunit)</fullName>
    </submittedName>
</protein>
<dbReference type="SMART" id="SM00331">
    <property type="entry name" value="PP2C_SIG"/>
    <property type="match status" value="1"/>
</dbReference>
<dbReference type="AlphaFoldDB" id="A0A2N3Y5J1"/>
<dbReference type="Gene3D" id="3.60.40.10">
    <property type="entry name" value="PPM-type phosphatase domain"/>
    <property type="match status" value="1"/>
</dbReference>
<evidence type="ECO:0000256" key="1">
    <source>
        <dbReference type="ARBA" id="ARBA00022801"/>
    </source>
</evidence>
<dbReference type="Pfam" id="PF07228">
    <property type="entry name" value="SpoIIE"/>
    <property type="match status" value="1"/>
</dbReference>
<evidence type="ECO:0000313" key="3">
    <source>
        <dbReference type="EMBL" id="PKW18175.1"/>
    </source>
</evidence>
<keyword evidence="4" id="KW-1185">Reference proteome</keyword>
<accession>A0A2N3Y5J1</accession>
<dbReference type="PANTHER" id="PTHR43156">
    <property type="entry name" value="STAGE II SPORULATION PROTEIN E-RELATED"/>
    <property type="match status" value="1"/>
</dbReference>
<reference evidence="3" key="1">
    <citation type="submission" date="2017-12" db="EMBL/GenBank/DDBJ databases">
        <title>Sequencing the genomes of 1000 Actinobacteria strains.</title>
        <authorList>
            <person name="Klenk H.-P."/>
        </authorList>
    </citation>
    <scope>NUCLEOTIDE SEQUENCE [LARGE SCALE GENOMIC DNA]</scope>
    <source>
        <strain evidence="3">DSM 44228</strain>
    </source>
</reference>
<name>A0A2N3Y5J1_SACSN</name>
<dbReference type="SUPFAM" id="SSF55781">
    <property type="entry name" value="GAF domain-like"/>
    <property type="match status" value="1"/>
</dbReference>
<dbReference type="InterPro" id="IPR052016">
    <property type="entry name" value="Bact_Sigma-Reg"/>
</dbReference>
<dbReference type="STRING" id="994479.GCA_000194155_06889"/>
<dbReference type="InterPro" id="IPR001932">
    <property type="entry name" value="PPM-type_phosphatase-like_dom"/>
</dbReference>
<organism evidence="3 4">
    <name type="scientific">Saccharopolyspora spinosa</name>
    <dbReference type="NCBI Taxonomy" id="60894"/>
    <lineage>
        <taxon>Bacteria</taxon>
        <taxon>Bacillati</taxon>
        <taxon>Actinomycetota</taxon>
        <taxon>Actinomycetes</taxon>
        <taxon>Pseudonocardiales</taxon>
        <taxon>Pseudonocardiaceae</taxon>
        <taxon>Saccharopolyspora</taxon>
    </lineage>
</organism>
<dbReference type="RefSeq" id="WP_010314122.1">
    <property type="nucleotide sequence ID" value="NZ_CP061007.1"/>
</dbReference>
<keyword evidence="1" id="KW-0378">Hydrolase</keyword>
<dbReference type="PANTHER" id="PTHR43156:SF2">
    <property type="entry name" value="STAGE II SPORULATION PROTEIN E"/>
    <property type="match status" value="1"/>
</dbReference>
<dbReference type="EMBL" id="PJNB01000001">
    <property type="protein sequence ID" value="PKW18175.1"/>
    <property type="molecule type" value="Genomic_DNA"/>
</dbReference>
<feature type="domain" description="PPM-type phosphatase" evidence="2">
    <location>
        <begin position="167"/>
        <end position="381"/>
    </location>
</feature>
<sequence length="386" mass="42933">MSTPTRWELVERALREADPEEVVEVLGEALRENYGVRDCEMFLVDLRLVVLEPVVHRDAPSIPLAGTAAGRAYRDQAAIVGEHEGRTALHLPLAVRGDRMGVLQLVTDEDLSAEIRAELLDIAEVVAGLVLTAEVVTDRYRQVRRRHRLTLAAEMQWQLLPVRSVETRSFRLAGQLEPAYAVRGDNFDWSQDGRTLSVAVTNGMGESLTASMLTTLAITALRNARRGGADLVDQAALADQAIWSYHVGKQYVSTLLIELDLRSGRLRVVDAGSPRMWRVRGDEIERIELDAQLPLGMLEETEYQAQEFQLEPGDRLFVLTDGVYAAARASRNYDVASLQRTLRASRLLPPAEAVRALMSDIRVFLADHDLDDDAVAVCLDWNGTDL</sequence>
<proteinExistence type="predicted"/>
<evidence type="ECO:0000313" key="4">
    <source>
        <dbReference type="Proteomes" id="UP000233786"/>
    </source>
</evidence>
<dbReference type="InterPro" id="IPR036457">
    <property type="entry name" value="PPM-type-like_dom_sf"/>
</dbReference>